<dbReference type="PROSITE" id="PS51155">
    <property type="entry name" value="CHIT_BIND_RR_2"/>
    <property type="match status" value="1"/>
</dbReference>
<evidence type="ECO:0000256" key="2">
    <source>
        <dbReference type="PROSITE-ProRule" id="PRU00497"/>
    </source>
</evidence>
<dbReference type="Proteomes" id="UP000829291">
    <property type="component" value="Chromosome 7"/>
</dbReference>
<dbReference type="GO" id="GO:0005615">
    <property type="term" value="C:extracellular space"/>
    <property type="evidence" value="ECO:0007669"/>
    <property type="project" value="TreeGrafter"/>
</dbReference>
<dbReference type="AlphaFoldDB" id="A0A6J0BMY4"/>
<dbReference type="GO" id="GO:0031012">
    <property type="term" value="C:extracellular matrix"/>
    <property type="evidence" value="ECO:0007669"/>
    <property type="project" value="TreeGrafter"/>
</dbReference>
<proteinExistence type="predicted"/>
<feature type="compositionally biased region" description="Low complexity" evidence="3">
    <location>
        <begin position="103"/>
        <end position="117"/>
    </location>
</feature>
<dbReference type="Pfam" id="PF00379">
    <property type="entry name" value="Chitin_bind_4"/>
    <property type="match status" value="1"/>
</dbReference>
<evidence type="ECO:0000313" key="5">
    <source>
        <dbReference type="Proteomes" id="UP000829291"/>
    </source>
</evidence>
<dbReference type="OrthoDB" id="6365837at2759"/>
<keyword evidence="4" id="KW-0732">Signal</keyword>
<gene>
    <name evidence="6" type="primary">LOC107221211</name>
</gene>
<dbReference type="InterPro" id="IPR000618">
    <property type="entry name" value="Insect_cuticle"/>
</dbReference>
<evidence type="ECO:0000256" key="1">
    <source>
        <dbReference type="ARBA" id="ARBA00022460"/>
    </source>
</evidence>
<protein>
    <submittedName>
        <fullName evidence="6">Pro-resilin</fullName>
    </submittedName>
</protein>
<feature type="compositionally biased region" description="Polar residues" evidence="3">
    <location>
        <begin position="40"/>
        <end position="69"/>
    </location>
</feature>
<dbReference type="PANTHER" id="PTHR12236:SF79">
    <property type="entry name" value="CUTICULAR PROTEIN 50CB-RELATED"/>
    <property type="match status" value="1"/>
</dbReference>
<dbReference type="RefSeq" id="XP_015515612.1">
    <property type="nucleotide sequence ID" value="XM_015660126.2"/>
</dbReference>
<organism evidence="6">
    <name type="scientific">Neodiprion lecontei</name>
    <name type="common">Redheaded pine sawfly</name>
    <dbReference type="NCBI Taxonomy" id="441921"/>
    <lineage>
        <taxon>Eukaryota</taxon>
        <taxon>Metazoa</taxon>
        <taxon>Ecdysozoa</taxon>
        <taxon>Arthropoda</taxon>
        <taxon>Hexapoda</taxon>
        <taxon>Insecta</taxon>
        <taxon>Pterygota</taxon>
        <taxon>Neoptera</taxon>
        <taxon>Endopterygota</taxon>
        <taxon>Hymenoptera</taxon>
        <taxon>Tenthredinoidea</taxon>
        <taxon>Diprionidae</taxon>
        <taxon>Diprioninae</taxon>
        <taxon>Neodiprion</taxon>
    </lineage>
</organism>
<evidence type="ECO:0000256" key="4">
    <source>
        <dbReference type="SAM" id="SignalP"/>
    </source>
</evidence>
<accession>A0A6J0BMY4</accession>
<feature type="signal peptide" evidence="4">
    <location>
        <begin position="1"/>
        <end position="19"/>
    </location>
</feature>
<dbReference type="GeneID" id="107221211"/>
<evidence type="ECO:0000256" key="3">
    <source>
        <dbReference type="SAM" id="MobiDB-lite"/>
    </source>
</evidence>
<reference evidence="6" key="1">
    <citation type="submission" date="2025-08" db="UniProtKB">
        <authorList>
            <consortium name="RefSeq"/>
        </authorList>
    </citation>
    <scope>IDENTIFICATION</scope>
    <source>
        <tissue evidence="6">Thorax and Abdomen</tissue>
    </source>
</reference>
<dbReference type="PROSITE" id="PS00233">
    <property type="entry name" value="CHIT_BIND_RR_1"/>
    <property type="match status" value="1"/>
</dbReference>
<name>A0A6J0BMY4_NEOLC</name>
<feature type="compositionally biased region" description="Pro residues" evidence="3">
    <location>
        <begin position="77"/>
        <end position="98"/>
    </location>
</feature>
<dbReference type="InterPro" id="IPR031311">
    <property type="entry name" value="CHIT_BIND_RR_consensus"/>
</dbReference>
<dbReference type="InterPro" id="IPR051217">
    <property type="entry name" value="Insect_Cuticle_Struc_Prot"/>
</dbReference>
<feature type="region of interest" description="Disordered" evidence="3">
    <location>
        <begin position="20"/>
        <end position="138"/>
    </location>
</feature>
<dbReference type="KEGG" id="nlo:107221211"/>
<evidence type="ECO:0000313" key="6">
    <source>
        <dbReference type="RefSeq" id="XP_015515612.1"/>
    </source>
</evidence>
<sequence>MINLVQIALLGFAATLVAGDLPPGSNRYLPPDPTKGYNYNKPSPQFPTVSRPTPSFPVTTRPTTSFPSVTPTRPSIPSFPPGPRPTPFPVNPVRPTPGLPDYNGQPTGNNGNTLTPNQEHHDHGDHHHHHHEPGMPFDFNYAVKDDSYGNDYSHNAISDGDVVRGEYRVQLPDGRLQIVQYTADWQHGFNAQVSYEGTPRYDVPRPSGTFNGY</sequence>
<dbReference type="InParanoid" id="A0A6J0BMY4"/>
<dbReference type="PANTHER" id="PTHR12236">
    <property type="entry name" value="STRUCTURAL CONTITUENT OF CUTICLE"/>
    <property type="match status" value="1"/>
</dbReference>
<keyword evidence="5" id="KW-1185">Reference proteome</keyword>
<dbReference type="GO" id="GO:0042302">
    <property type="term" value="F:structural constituent of cuticle"/>
    <property type="evidence" value="ECO:0007669"/>
    <property type="project" value="UniProtKB-UniRule"/>
</dbReference>
<keyword evidence="1 2" id="KW-0193">Cuticle</keyword>
<feature type="chain" id="PRO_5027077967" evidence="4">
    <location>
        <begin position="20"/>
        <end position="213"/>
    </location>
</feature>